<dbReference type="SUPFAM" id="SSF49265">
    <property type="entry name" value="Fibronectin type III"/>
    <property type="match status" value="1"/>
</dbReference>
<dbReference type="OrthoDB" id="6020478at2759"/>
<feature type="domain" description="Fibronectin type-III" evidence="5">
    <location>
        <begin position="205"/>
        <end position="303"/>
    </location>
</feature>
<dbReference type="PANTHER" id="PTHR22906">
    <property type="entry name" value="PROPERDIN"/>
    <property type="match status" value="1"/>
</dbReference>
<keyword evidence="6" id="KW-0378">Hydrolase</keyword>
<keyword evidence="2 3" id="KW-1015">Disulfide bond</keyword>
<evidence type="ECO:0000256" key="1">
    <source>
        <dbReference type="ARBA" id="ARBA00022737"/>
    </source>
</evidence>
<keyword evidence="7" id="KW-1185">Reference proteome</keyword>
<dbReference type="CDD" id="cd00054">
    <property type="entry name" value="EGF_CA"/>
    <property type="match status" value="1"/>
</dbReference>
<dbReference type="SUPFAM" id="SSF82671">
    <property type="entry name" value="SEA domain"/>
    <property type="match status" value="1"/>
</dbReference>
<dbReference type="GO" id="GO:0016787">
    <property type="term" value="F:hydrolase activity"/>
    <property type="evidence" value="ECO:0007669"/>
    <property type="project" value="UniProtKB-KW"/>
</dbReference>
<dbReference type="PROSITE" id="PS50026">
    <property type="entry name" value="EGF_3"/>
    <property type="match status" value="1"/>
</dbReference>
<evidence type="ECO:0000256" key="2">
    <source>
        <dbReference type="ARBA" id="ARBA00023157"/>
    </source>
</evidence>
<dbReference type="SMART" id="SM00060">
    <property type="entry name" value="FN3"/>
    <property type="match status" value="1"/>
</dbReference>
<evidence type="ECO:0000313" key="6">
    <source>
        <dbReference type="EMBL" id="KAJ7312214.1"/>
    </source>
</evidence>
<comment type="caution">
    <text evidence="3">Lacks conserved residue(s) required for the propagation of feature annotation.</text>
</comment>
<name>A0A9X0CDB8_9CNID</name>
<gene>
    <name evidence="6" type="primary">ADAMTS13_2</name>
    <name evidence="6" type="ORF">OS493_039787</name>
</gene>
<accession>A0A9X0CDB8</accession>
<dbReference type="EC" id="3.4.24.87" evidence="6"/>
<dbReference type="Gene3D" id="3.30.70.960">
    <property type="entry name" value="SEA domain"/>
    <property type="match status" value="1"/>
</dbReference>
<dbReference type="SMART" id="SM00181">
    <property type="entry name" value="EGF"/>
    <property type="match status" value="1"/>
</dbReference>
<evidence type="ECO:0000259" key="5">
    <source>
        <dbReference type="PROSITE" id="PS50853"/>
    </source>
</evidence>
<dbReference type="Proteomes" id="UP001163046">
    <property type="component" value="Unassembled WGS sequence"/>
</dbReference>
<dbReference type="InterPro" id="IPR036116">
    <property type="entry name" value="FN3_sf"/>
</dbReference>
<feature type="non-terminal residue" evidence="6">
    <location>
        <position position="1"/>
    </location>
</feature>
<dbReference type="PROSITE" id="PS50853">
    <property type="entry name" value="FN3"/>
    <property type="match status" value="1"/>
</dbReference>
<feature type="disulfide bond" evidence="3">
    <location>
        <begin position="27"/>
        <end position="36"/>
    </location>
</feature>
<dbReference type="FunFam" id="2.20.100.10:FF:000002">
    <property type="entry name" value="Unc-5 netrin receptor C"/>
    <property type="match status" value="1"/>
</dbReference>
<evidence type="ECO:0000313" key="7">
    <source>
        <dbReference type="Proteomes" id="UP001163046"/>
    </source>
</evidence>
<reference evidence="6" key="1">
    <citation type="submission" date="2023-01" db="EMBL/GenBank/DDBJ databases">
        <title>Genome assembly of the deep-sea coral Lophelia pertusa.</title>
        <authorList>
            <person name="Herrera S."/>
            <person name="Cordes E."/>
        </authorList>
    </citation>
    <scope>NUCLEOTIDE SEQUENCE</scope>
    <source>
        <strain evidence="6">USNM1676648</strain>
        <tissue evidence="6">Polyp</tissue>
    </source>
</reference>
<dbReference type="PROSITE" id="PS00022">
    <property type="entry name" value="EGF_1"/>
    <property type="match status" value="1"/>
</dbReference>
<dbReference type="InterPro" id="IPR000884">
    <property type="entry name" value="TSP1_rpt"/>
</dbReference>
<dbReference type="InterPro" id="IPR036364">
    <property type="entry name" value="SEA_dom_sf"/>
</dbReference>
<dbReference type="CDD" id="cd00063">
    <property type="entry name" value="FN3"/>
    <property type="match status" value="1"/>
</dbReference>
<evidence type="ECO:0000256" key="3">
    <source>
        <dbReference type="PROSITE-ProRule" id="PRU00076"/>
    </source>
</evidence>
<organism evidence="6 7">
    <name type="scientific">Desmophyllum pertusum</name>
    <dbReference type="NCBI Taxonomy" id="174260"/>
    <lineage>
        <taxon>Eukaryota</taxon>
        <taxon>Metazoa</taxon>
        <taxon>Cnidaria</taxon>
        <taxon>Anthozoa</taxon>
        <taxon>Hexacorallia</taxon>
        <taxon>Scleractinia</taxon>
        <taxon>Caryophylliina</taxon>
        <taxon>Caryophylliidae</taxon>
        <taxon>Desmophyllum</taxon>
    </lineage>
</organism>
<dbReference type="Gene3D" id="2.10.25.10">
    <property type="entry name" value="Laminin"/>
    <property type="match status" value="1"/>
</dbReference>
<proteinExistence type="predicted"/>
<feature type="domain" description="EGF-like" evidence="4">
    <location>
        <begin position="1"/>
        <end position="37"/>
    </location>
</feature>
<dbReference type="PRINTS" id="PR01705">
    <property type="entry name" value="TSP1REPEAT"/>
</dbReference>
<dbReference type="AlphaFoldDB" id="A0A9X0CDB8"/>
<dbReference type="Pfam" id="PF00041">
    <property type="entry name" value="fn3"/>
    <property type="match status" value="1"/>
</dbReference>
<dbReference type="InterPro" id="IPR000742">
    <property type="entry name" value="EGF"/>
</dbReference>
<feature type="non-terminal residue" evidence="6">
    <location>
        <position position="303"/>
    </location>
</feature>
<dbReference type="SUPFAM" id="SSF57196">
    <property type="entry name" value="EGF/Laminin"/>
    <property type="match status" value="1"/>
</dbReference>
<dbReference type="Gene3D" id="2.20.100.10">
    <property type="entry name" value="Thrombospondin type-1 (TSP1) repeat"/>
    <property type="match status" value="1"/>
</dbReference>
<feature type="disulfide bond" evidence="3">
    <location>
        <begin position="8"/>
        <end position="25"/>
    </location>
</feature>
<dbReference type="SUPFAM" id="SSF82895">
    <property type="entry name" value="TSP-1 type 1 repeat"/>
    <property type="match status" value="1"/>
</dbReference>
<dbReference type="InterPro" id="IPR000082">
    <property type="entry name" value="SEA_dom"/>
</dbReference>
<evidence type="ECO:0000259" key="4">
    <source>
        <dbReference type="PROSITE" id="PS50026"/>
    </source>
</evidence>
<dbReference type="EMBL" id="MU828018">
    <property type="protein sequence ID" value="KAJ7312214.1"/>
    <property type="molecule type" value="Genomic_DNA"/>
</dbReference>
<dbReference type="Pfam" id="PF01390">
    <property type="entry name" value="SEA"/>
    <property type="match status" value="1"/>
</dbReference>
<keyword evidence="3" id="KW-0245">EGF-like domain</keyword>
<comment type="caution">
    <text evidence="6">The sequence shown here is derived from an EMBL/GenBank/DDBJ whole genome shotgun (WGS) entry which is preliminary data.</text>
</comment>
<keyword evidence="1" id="KW-0677">Repeat</keyword>
<dbReference type="InterPro" id="IPR003961">
    <property type="entry name" value="FN3_dom"/>
</dbReference>
<dbReference type="InterPro" id="IPR052065">
    <property type="entry name" value="Compl_asym_regulator"/>
</dbReference>
<protein>
    <submittedName>
        <fullName evidence="6">ADAM metallopeptidase with thrombospondin type 1 motif, 13</fullName>
        <ecNumber evidence="6">3.4.24.87</ecNumber>
    </submittedName>
</protein>
<dbReference type="Pfam" id="PF00090">
    <property type="entry name" value="TSP_1"/>
    <property type="match status" value="1"/>
</dbReference>
<dbReference type="InterPro" id="IPR013783">
    <property type="entry name" value="Ig-like_fold"/>
</dbReference>
<dbReference type="SMART" id="SM00209">
    <property type="entry name" value="TSP1"/>
    <property type="match status" value="1"/>
</dbReference>
<dbReference type="InterPro" id="IPR036383">
    <property type="entry name" value="TSP1_rpt_sf"/>
</dbReference>
<dbReference type="Gene3D" id="2.60.40.10">
    <property type="entry name" value="Immunoglobulins"/>
    <property type="match status" value="1"/>
</dbReference>
<dbReference type="PROSITE" id="PS50092">
    <property type="entry name" value="TSP1"/>
    <property type="match status" value="1"/>
</dbReference>
<sequence>DKCKPNPCANDGNCTRADNPQGFTCNCTLEYTGDICEIKIVHGNWSVWSPWPNCNKPCNNGSKTRKRLCNNPEPAFGGKDCDGPAIDSEPCNFHTCPAEEINYNVKLTDEVWNNKLANPNTKDYTDLKDKIKNDVKDLYKKRKEFKVVDVKVLEFRQGSVISSFNVSYPGVDGLQIVALQEEIAGGSLGDTPANLLSITTKNVPAEAAVILESNSTTSTTIDLKWSNVTQLNSAPELLGYVIVYKEMNKKFQGDIMKSVSPKPPEAVLEDLKKFTNYTIRVYAFTRNGNGVPSEAAHVRTQED</sequence>